<dbReference type="Pfam" id="PF00550">
    <property type="entry name" value="PP-binding"/>
    <property type="match status" value="2"/>
</dbReference>
<evidence type="ECO:0000313" key="11">
    <source>
        <dbReference type="Proteomes" id="UP000238762"/>
    </source>
</evidence>
<dbReference type="FunFam" id="2.30.38.10:FF:000001">
    <property type="entry name" value="Non-ribosomal peptide synthetase PvdI"/>
    <property type="match status" value="1"/>
</dbReference>
<dbReference type="InterPro" id="IPR010071">
    <property type="entry name" value="AA_adenyl_dom"/>
</dbReference>
<dbReference type="NCBIfam" id="TIGR01733">
    <property type="entry name" value="AA-adenyl-dom"/>
    <property type="match status" value="1"/>
</dbReference>
<dbReference type="CDD" id="cd05930">
    <property type="entry name" value="A_NRPS"/>
    <property type="match status" value="1"/>
</dbReference>
<dbReference type="InterPro" id="IPR000873">
    <property type="entry name" value="AMP-dep_synth/lig_dom"/>
</dbReference>
<dbReference type="GO" id="GO:0043041">
    <property type="term" value="P:amino acid activation for nonribosomal peptide biosynthetic process"/>
    <property type="evidence" value="ECO:0007669"/>
    <property type="project" value="TreeGrafter"/>
</dbReference>
<dbReference type="SUPFAM" id="SSF53335">
    <property type="entry name" value="S-adenosyl-L-methionine-dependent methyltransferases"/>
    <property type="match status" value="1"/>
</dbReference>
<dbReference type="SMART" id="SM00823">
    <property type="entry name" value="PKS_PP"/>
    <property type="match status" value="2"/>
</dbReference>
<feature type="domain" description="Carrier" evidence="9">
    <location>
        <begin position="2072"/>
        <end position="2147"/>
    </location>
</feature>
<dbReference type="Proteomes" id="UP000238762">
    <property type="component" value="Unassembled WGS sequence"/>
</dbReference>
<dbReference type="PANTHER" id="PTHR45527:SF1">
    <property type="entry name" value="FATTY ACID SYNTHASE"/>
    <property type="match status" value="1"/>
</dbReference>
<dbReference type="GO" id="GO:0071766">
    <property type="term" value="P:Actinobacterium-type cell wall biogenesis"/>
    <property type="evidence" value="ECO:0007669"/>
    <property type="project" value="UniProtKB-ARBA"/>
</dbReference>
<feature type="compositionally biased region" description="Basic residues" evidence="8">
    <location>
        <begin position="2160"/>
        <end position="2171"/>
    </location>
</feature>
<evidence type="ECO:0000256" key="4">
    <source>
        <dbReference type="ARBA" id="ARBA00022553"/>
    </source>
</evidence>
<keyword evidence="6" id="KW-0276">Fatty acid metabolism</keyword>
<dbReference type="GO" id="GO:0072330">
    <property type="term" value="P:monocarboxylic acid biosynthetic process"/>
    <property type="evidence" value="ECO:0007669"/>
    <property type="project" value="UniProtKB-ARBA"/>
</dbReference>
<dbReference type="GO" id="GO:0031177">
    <property type="term" value="F:phosphopantetheine binding"/>
    <property type="evidence" value="ECO:0007669"/>
    <property type="project" value="InterPro"/>
</dbReference>
<dbReference type="FunFam" id="3.30.559.30:FF:000001">
    <property type="entry name" value="Non-ribosomal peptide synthetase"/>
    <property type="match status" value="1"/>
</dbReference>
<gene>
    <name evidence="10" type="ORF">C7B64_18635</name>
</gene>
<dbReference type="Gene3D" id="3.40.50.12780">
    <property type="entry name" value="N-terminal domain of ligase-like"/>
    <property type="match status" value="1"/>
</dbReference>
<dbReference type="InterPro" id="IPR025110">
    <property type="entry name" value="AMP-bd_C"/>
</dbReference>
<dbReference type="GO" id="GO:0005737">
    <property type="term" value="C:cytoplasm"/>
    <property type="evidence" value="ECO:0007669"/>
    <property type="project" value="TreeGrafter"/>
</dbReference>
<evidence type="ECO:0000256" key="6">
    <source>
        <dbReference type="ARBA" id="ARBA00022832"/>
    </source>
</evidence>
<dbReference type="FunFam" id="3.40.50.980:FF:000001">
    <property type="entry name" value="Non-ribosomal peptide synthetase"/>
    <property type="match status" value="1"/>
</dbReference>
<dbReference type="InterPro" id="IPR020845">
    <property type="entry name" value="AMP-binding_CS"/>
</dbReference>
<comment type="caution">
    <text evidence="10">The sequence shown here is derived from an EMBL/GenBank/DDBJ whole genome shotgun (WGS) entry which is preliminary data.</text>
</comment>
<dbReference type="RefSeq" id="WP_106290164.1">
    <property type="nucleotide sequence ID" value="NZ_CAWNTC010000142.1"/>
</dbReference>
<keyword evidence="3" id="KW-0596">Phosphopantetheine</keyword>
<evidence type="ECO:0000256" key="2">
    <source>
        <dbReference type="ARBA" id="ARBA00006432"/>
    </source>
</evidence>
<dbReference type="Pfam" id="PF23024">
    <property type="entry name" value="AMP-dom_DIP2-like"/>
    <property type="match status" value="1"/>
</dbReference>
<dbReference type="CDD" id="cd19531">
    <property type="entry name" value="LCL_NRPS-like"/>
    <property type="match status" value="1"/>
</dbReference>
<evidence type="ECO:0000256" key="3">
    <source>
        <dbReference type="ARBA" id="ARBA00022450"/>
    </source>
</evidence>
<evidence type="ECO:0000256" key="7">
    <source>
        <dbReference type="ARBA" id="ARBA00023098"/>
    </source>
</evidence>
<feature type="region of interest" description="Disordered" evidence="8">
    <location>
        <begin position="2144"/>
        <end position="2171"/>
    </location>
</feature>
<comment type="similarity">
    <text evidence="2">Belongs to the ATP-dependent AMP-binding enzyme family.</text>
</comment>
<accession>A0A2T1BZC2</accession>
<dbReference type="FunFam" id="3.40.50.12780:FF:000012">
    <property type="entry name" value="Non-ribosomal peptide synthetase"/>
    <property type="match status" value="1"/>
</dbReference>
<dbReference type="InterPro" id="IPR029063">
    <property type="entry name" value="SAM-dependent_MTases_sf"/>
</dbReference>
<evidence type="ECO:0000256" key="5">
    <source>
        <dbReference type="ARBA" id="ARBA00022737"/>
    </source>
</evidence>
<dbReference type="Pfam" id="PF00501">
    <property type="entry name" value="AMP-binding"/>
    <property type="match status" value="2"/>
</dbReference>
<comment type="cofactor">
    <cofactor evidence="1">
        <name>pantetheine 4'-phosphate</name>
        <dbReference type="ChEBI" id="CHEBI:47942"/>
    </cofactor>
</comment>
<dbReference type="Gene3D" id="2.30.38.10">
    <property type="entry name" value="Luciferase, Domain 3"/>
    <property type="match status" value="1"/>
</dbReference>
<dbReference type="PROSITE" id="PS00455">
    <property type="entry name" value="AMP_BINDING"/>
    <property type="match status" value="2"/>
</dbReference>
<dbReference type="GO" id="GO:0009403">
    <property type="term" value="P:toxin biosynthetic process"/>
    <property type="evidence" value="ECO:0007669"/>
    <property type="project" value="UniProtKB-ARBA"/>
</dbReference>
<dbReference type="SUPFAM" id="SSF56801">
    <property type="entry name" value="Acetyl-CoA synthetase-like"/>
    <property type="match status" value="2"/>
</dbReference>
<dbReference type="InterPro" id="IPR013217">
    <property type="entry name" value="Methyltransf_12"/>
</dbReference>
<dbReference type="GO" id="GO:0006631">
    <property type="term" value="P:fatty acid metabolic process"/>
    <property type="evidence" value="ECO:0007669"/>
    <property type="project" value="UniProtKB-KW"/>
</dbReference>
<dbReference type="InterPro" id="IPR023213">
    <property type="entry name" value="CAT-like_dom_sf"/>
</dbReference>
<dbReference type="FunFam" id="1.10.1200.10:FF:000016">
    <property type="entry name" value="Non-ribosomal peptide synthase"/>
    <property type="match status" value="1"/>
</dbReference>
<dbReference type="SUPFAM" id="SSF52777">
    <property type="entry name" value="CoA-dependent acyltransferases"/>
    <property type="match status" value="2"/>
</dbReference>
<reference evidence="10 11" key="2">
    <citation type="submission" date="2018-03" db="EMBL/GenBank/DDBJ databases">
        <title>The ancient ancestry and fast evolution of plastids.</title>
        <authorList>
            <person name="Moore K.R."/>
            <person name="Magnabosco C."/>
            <person name="Momper L."/>
            <person name="Gold D.A."/>
            <person name="Bosak T."/>
            <person name="Fournier G.P."/>
        </authorList>
    </citation>
    <scope>NUCLEOTIDE SEQUENCE [LARGE SCALE GENOMIC DNA]</scope>
    <source>
        <strain evidence="10 11">CCAP 1448/3</strain>
    </source>
</reference>
<dbReference type="InterPro" id="IPR042099">
    <property type="entry name" value="ANL_N_sf"/>
</dbReference>
<dbReference type="InterPro" id="IPR009081">
    <property type="entry name" value="PP-bd_ACP"/>
</dbReference>
<dbReference type="InterPro" id="IPR001242">
    <property type="entry name" value="Condensation_dom"/>
</dbReference>
<dbReference type="InterPro" id="IPR040097">
    <property type="entry name" value="FAAL/FAAC"/>
</dbReference>
<dbReference type="Gene3D" id="3.30.300.30">
    <property type="match status" value="3"/>
</dbReference>
<evidence type="ECO:0000256" key="8">
    <source>
        <dbReference type="SAM" id="MobiDB-lite"/>
    </source>
</evidence>
<dbReference type="Gene3D" id="1.10.1200.10">
    <property type="entry name" value="ACP-like"/>
    <property type="match status" value="2"/>
</dbReference>
<organism evidence="10 11">
    <name type="scientific">Merismopedia glauca CCAP 1448/3</name>
    <dbReference type="NCBI Taxonomy" id="1296344"/>
    <lineage>
        <taxon>Bacteria</taxon>
        <taxon>Bacillati</taxon>
        <taxon>Cyanobacteriota</taxon>
        <taxon>Cyanophyceae</taxon>
        <taxon>Synechococcales</taxon>
        <taxon>Merismopediaceae</taxon>
        <taxon>Merismopedia</taxon>
    </lineage>
</organism>
<feature type="domain" description="Carrier" evidence="9">
    <location>
        <begin position="597"/>
        <end position="674"/>
    </location>
</feature>
<dbReference type="SUPFAM" id="SSF47336">
    <property type="entry name" value="ACP-like"/>
    <property type="match status" value="2"/>
</dbReference>
<dbReference type="CDD" id="cd02440">
    <property type="entry name" value="AdoMet_MTases"/>
    <property type="match status" value="1"/>
</dbReference>
<dbReference type="Gene3D" id="3.40.50.150">
    <property type="entry name" value="Vaccinia Virus protein VP39"/>
    <property type="match status" value="1"/>
</dbReference>
<dbReference type="InterPro" id="IPR036736">
    <property type="entry name" value="ACP-like_sf"/>
</dbReference>
<dbReference type="InterPro" id="IPR020806">
    <property type="entry name" value="PKS_PP-bd"/>
</dbReference>
<keyword evidence="11" id="KW-1185">Reference proteome</keyword>
<protein>
    <submittedName>
        <fullName evidence="10">Non-ribosomal peptide synthetase</fullName>
    </submittedName>
</protein>
<evidence type="ECO:0000313" key="10">
    <source>
        <dbReference type="EMBL" id="PSB01376.1"/>
    </source>
</evidence>
<keyword evidence="5" id="KW-0677">Repeat</keyword>
<name>A0A2T1BZC2_9CYAN</name>
<dbReference type="Gene3D" id="3.30.559.30">
    <property type="entry name" value="Nonribosomal peptide synthetase, condensation domain"/>
    <property type="match status" value="1"/>
</dbReference>
<dbReference type="Pfam" id="PF08242">
    <property type="entry name" value="Methyltransf_12"/>
    <property type="match status" value="1"/>
</dbReference>
<dbReference type="Pfam" id="PF00668">
    <property type="entry name" value="Condensation"/>
    <property type="match status" value="1"/>
</dbReference>
<keyword evidence="7" id="KW-0443">Lipid metabolism</keyword>
<dbReference type="PANTHER" id="PTHR45527">
    <property type="entry name" value="NONRIBOSOMAL PEPTIDE SYNTHETASE"/>
    <property type="match status" value="1"/>
</dbReference>
<dbReference type="GO" id="GO:0003824">
    <property type="term" value="F:catalytic activity"/>
    <property type="evidence" value="ECO:0007669"/>
    <property type="project" value="InterPro"/>
</dbReference>
<dbReference type="OrthoDB" id="9803968at2"/>
<dbReference type="Gene3D" id="3.30.559.10">
    <property type="entry name" value="Chloramphenicol acetyltransferase-like domain"/>
    <property type="match status" value="1"/>
</dbReference>
<dbReference type="CDD" id="cd05931">
    <property type="entry name" value="FAAL"/>
    <property type="match status" value="1"/>
</dbReference>
<dbReference type="InterPro" id="IPR045851">
    <property type="entry name" value="AMP-bd_C_sf"/>
</dbReference>
<dbReference type="GO" id="GO:0008610">
    <property type="term" value="P:lipid biosynthetic process"/>
    <property type="evidence" value="ECO:0007669"/>
    <property type="project" value="InterPro"/>
</dbReference>
<dbReference type="FunFam" id="3.40.50.12780:FF:000013">
    <property type="entry name" value="Long-chain-fatty-acid--AMP ligase FadD32"/>
    <property type="match status" value="1"/>
</dbReference>
<sequence length="2171" mass="241152">MNYLPPKSALLTNIVDLLSYRASQEPDRLAFSFLNEGKTQETSLSYGKLARQSNAITSQLVSLTMTGDRALLLYPPGLDYLTAFFGCLGAQVVAVPAYPPRNRRKSPRIEAIVADATPNIALTTSSLLPKLKTLLGEISDSIHWLTTDDIKPESTWQQPSIAPDDLAFLQYTSGSTGTPKGVMLSHGNLMHNAAMTYRMMEHSPDSKFVSWLPMYHDMGLIGGILQPLYGGFPCVLMSPTTFLQNPYIWLQTISEHRGTTSGAPNFAYQLCADKITPEQRENLDLSSWDVAFNGAEPIRSDTLDLFAETFASCGFRKEAFYPCYGMAEATLMVSGGRKASLPVSKTFSKAALEQNRVNTSADEDNYSLVGCGQSLPEQEIAIAHPETLTRCYDQEIGEIWVKGASIGRGYWNRPQQTEEIFNARLADEATGGFLRTGDLGCLVDGELFITGRLKDLLIIRGRNLYPQDIELTVEKSHSALRSHCGAAFAVEVDGEESLFVVQELEFRHQADLDEVNRDIREAVAQEHEIQPHTVILIKAGTIPKTSSGKIQRRACRDLFLSGRLEVLGSSVLATESFELEEVASLDRESLLAIPGEMRSHGLKSHLEARIARIFHLSASEVTNSVSLLSLGLDSLKAFELKNSIEADFVVEIAIADLFEGMTLNGLVEKILDGIAQSPANATNYITPLAGTGTEHPLSFAQERLWFLDKLETGNPAYNIAFGVRIEGNLNDALLEASLQAVVQRHEALRTSFRTVNGRSLQVINPTIVIKLVAIDLTNLTNETQNLTVRELATEESRTAFNLNTLPLIRAKLLRLAATENILLITLHHIIADGWSVEVLLQEIAKLYQQIEVKLDPLPIQYQDFVYWQQKWLTGEVLDNQLRYWKQQLADLPPILRLPSDRARPAIQTTRGAHLSLEVSPKLTQELKKLAQEREVTLFMLLLAAFETFLYRYTGAEDIAIGTAIANRNHPDLPKLIGFFANTLVLRANLTGNPTFTELLTRVRRVALEAYAHQDLPFDRLVEAIQPERDLSRTPLFQVMFDYQNPPKLPDIAGLQLTSYDIETETAQFDLSLSITQTPTTLTATFEYNTDLFDAETITPMVGHLQNLLEGIVAHPEARVSDLPLLGDGEGIEPEMRKIDPEGVNSVLQLVERQVDRNPEAIAVVCNGVSLSYQELDDRANRIAARLAELGVKAEVLVGIYLERSLDAIAAVLGVLKAGGAYVPLDPIYAQGRIESIVSESKLSIWLTSTDLAPNISSLVGTDGIVCVESILAVVDAKRLPQVTAAIQTKSACTDLNPSQLAYIIYTSGSTGKPKGVMVTHGSLLNAYLAWEEAYSLQPSDCHLQMASFSFDVCTGDWVRALASGGKLVICSRELLLAPTELYSLMRQEKVNCAEFVPAVLMNLVSYLEKTGSDLDFMRLLVAGSDSWQIPDYQRVKRFCGANTRLINSYGVSEATIDSTYFEAESSIWQSDRAVPIGYPFSGTEIYILDANLQPLPIGAVGELYIGGLGLARGYWHLPDLTAAKFIPHPYSDESGSRLYKTGDLARYLKDGKIEFLGRADFQVKIRGFRIELEEIEAALRQHKAVKDTVVLAANNRLVAYIVPNNQTSNPELDRSQVQQWQRVFNELYQENDPRWEDGFHIEGWNSSYTGLPMLDGEVREWMQQTVDRILALKPTKVLELGCGTGLMLLRIAPHCQEYRAIERSRNALEILRQQLQSLATPRAEVKLEEGEAGNLAGIVDGSRDAVLIVSVAQYFPNIDYLVRVLEQAVSKVADGGFIFLGDVRNLELLAAFHASVQLYRASDSLTRSELKQRVQKQVFEEKQLAVSPDFFTALQQHLPRISRVEILLQRGHTHNELNKFRYDVILHIGEKSNLDSPHLSPLNWETEGLNPASLKSLLSENEFDELLITGIPNNRTIQDVAILQWLDEAEDTATVGEFRNSSNLPAGIDPEDIWALGSELSYQVDITCSQKSDRYDALFWNPATSDRPIYSRSSGVKGDDWQEYANNPLQTNLTAQLIPQLRKFLPNKLPEYAIPNDFIVLDKLPLTANGKIDRRALPSPESYNSKNEAYIPPKTDVEAIVAQIWQKVLNVEKVGIKDNFFDLGGHSLLVGQVHGQLQEKLQQDVSIVEMFQYPTVSTLAAHLSDKTKPQGSSNAIANRVARRKAALKSKE</sequence>
<evidence type="ECO:0000259" key="9">
    <source>
        <dbReference type="PROSITE" id="PS50075"/>
    </source>
</evidence>
<dbReference type="Gene3D" id="3.40.50.980">
    <property type="match status" value="2"/>
</dbReference>
<dbReference type="EMBL" id="PVWJ01000111">
    <property type="protein sequence ID" value="PSB01376.1"/>
    <property type="molecule type" value="Genomic_DNA"/>
</dbReference>
<dbReference type="PROSITE" id="PS50075">
    <property type="entry name" value="CARRIER"/>
    <property type="match status" value="2"/>
</dbReference>
<keyword evidence="4" id="KW-0597">Phosphoprotein</keyword>
<reference evidence="10 11" key="1">
    <citation type="submission" date="2018-02" db="EMBL/GenBank/DDBJ databases">
        <authorList>
            <person name="Cohen D.B."/>
            <person name="Kent A.D."/>
        </authorList>
    </citation>
    <scope>NUCLEOTIDE SEQUENCE [LARGE SCALE GENOMIC DNA]</scope>
    <source>
        <strain evidence="10 11">CCAP 1448/3</strain>
    </source>
</reference>
<evidence type="ECO:0000256" key="1">
    <source>
        <dbReference type="ARBA" id="ARBA00001957"/>
    </source>
</evidence>
<proteinExistence type="inferred from homology"/>